<dbReference type="Proteomes" id="UP000507245">
    <property type="component" value="Unassembled WGS sequence"/>
</dbReference>
<evidence type="ECO:0000256" key="2">
    <source>
        <dbReference type="ARBA" id="ARBA00022448"/>
    </source>
</evidence>
<evidence type="ECO:0008006" key="10">
    <source>
        <dbReference type="Google" id="ProtNLM"/>
    </source>
</evidence>
<keyword evidence="3 6" id="KW-0812">Transmembrane</keyword>
<dbReference type="GO" id="GO:0022857">
    <property type="term" value="F:transmembrane transporter activity"/>
    <property type="evidence" value="ECO:0007669"/>
    <property type="project" value="InterPro"/>
</dbReference>
<evidence type="ECO:0000313" key="8">
    <source>
        <dbReference type="EMBL" id="CAB4302634.1"/>
    </source>
</evidence>
<dbReference type="EMBL" id="CAEKKB010000003">
    <property type="protein sequence ID" value="CAB4302634.1"/>
    <property type="molecule type" value="Genomic_DNA"/>
</dbReference>
<dbReference type="SUPFAM" id="SSF103473">
    <property type="entry name" value="MFS general substrate transporter"/>
    <property type="match status" value="1"/>
</dbReference>
<dbReference type="PANTHER" id="PTHR23511:SF5">
    <property type="entry name" value="MAJOR FACILITATOR-TYPE TRANSPORTER HXNZ-RELATED"/>
    <property type="match status" value="1"/>
</dbReference>
<evidence type="ECO:0000256" key="5">
    <source>
        <dbReference type="ARBA" id="ARBA00023136"/>
    </source>
</evidence>
<keyword evidence="4 6" id="KW-1133">Transmembrane helix</keyword>
<comment type="subcellular location">
    <subcellularLocation>
        <location evidence="1">Membrane</location>
        <topology evidence="1">Multi-pass membrane protein</topology>
    </subcellularLocation>
</comment>
<dbReference type="InterPro" id="IPR005828">
    <property type="entry name" value="MFS_sugar_transport-like"/>
</dbReference>
<dbReference type="GO" id="GO:0016020">
    <property type="term" value="C:membrane"/>
    <property type="evidence" value="ECO:0007669"/>
    <property type="project" value="UniProtKB-SubCell"/>
</dbReference>
<protein>
    <recommendedName>
        <fullName evidence="10">Major facilitator superfamily (MFS) profile domain-containing protein</fullName>
    </recommendedName>
</protein>
<sequence>MEAWNTLSMRLLWPWVWKVSNSCACLCWHGLDLRSNGDDATLICWTSGSVCLGLSSQQESFITSVVFAGMLVGAYSWGIVSDKHGRRKGFLITATNYFRSWISECSFA</sequence>
<keyword evidence="7" id="KW-0732">Signal</keyword>
<reference evidence="9" key="1">
    <citation type="journal article" date="2020" name="Genome Biol.">
        <title>Gamete binning: chromosome-level and haplotype-resolved genome assembly enabled by high-throughput single-cell sequencing of gamete genomes.</title>
        <authorList>
            <person name="Campoy J.A."/>
            <person name="Sun H."/>
            <person name="Goel M."/>
            <person name="Jiao W.-B."/>
            <person name="Folz-Donahue K."/>
            <person name="Wang N."/>
            <person name="Rubio M."/>
            <person name="Liu C."/>
            <person name="Kukat C."/>
            <person name="Ruiz D."/>
            <person name="Huettel B."/>
            <person name="Schneeberger K."/>
        </authorList>
    </citation>
    <scope>NUCLEOTIDE SEQUENCE [LARGE SCALE GENOMIC DNA]</scope>
    <source>
        <strain evidence="9">cv. Rojo Pasion</strain>
    </source>
</reference>
<gene>
    <name evidence="8" type="ORF">ORAREDHAP_LOCUS18476</name>
</gene>
<dbReference type="AlphaFoldDB" id="A0A6J5WTY7"/>
<dbReference type="Gene3D" id="1.20.1250.20">
    <property type="entry name" value="MFS general substrate transporter like domains"/>
    <property type="match status" value="1"/>
</dbReference>
<evidence type="ECO:0000256" key="7">
    <source>
        <dbReference type="SAM" id="SignalP"/>
    </source>
</evidence>
<evidence type="ECO:0000313" key="9">
    <source>
        <dbReference type="Proteomes" id="UP000507245"/>
    </source>
</evidence>
<evidence type="ECO:0000256" key="1">
    <source>
        <dbReference type="ARBA" id="ARBA00004141"/>
    </source>
</evidence>
<dbReference type="InterPro" id="IPR036259">
    <property type="entry name" value="MFS_trans_sf"/>
</dbReference>
<dbReference type="PANTHER" id="PTHR23511">
    <property type="entry name" value="SYNAPTIC VESICLE GLYCOPROTEIN 2"/>
    <property type="match status" value="1"/>
</dbReference>
<name>A0A6J5WTY7_PRUAR</name>
<organism evidence="8 9">
    <name type="scientific">Prunus armeniaca</name>
    <name type="common">Apricot</name>
    <name type="synonym">Armeniaca vulgaris</name>
    <dbReference type="NCBI Taxonomy" id="36596"/>
    <lineage>
        <taxon>Eukaryota</taxon>
        <taxon>Viridiplantae</taxon>
        <taxon>Streptophyta</taxon>
        <taxon>Embryophyta</taxon>
        <taxon>Tracheophyta</taxon>
        <taxon>Spermatophyta</taxon>
        <taxon>Magnoliopsida</taxon>
        <taxon>eudicotyledons</taxon>
        <taxon>Gunneridae</taxon>
        <taxon>Pentapetalae</taxon>
        <taxon>rosids</taxon>
        <taxon>fabids</taxon>
        <taxon>Rosales</taxon>
        <taxon>Rosaceae</taxon>
        <taxon>Amygdaloideae</taxon>
        <taxon>Amygdaleae</taxon>
        <taxon>Prunus</taxon>
    </lineage>
</organism>
<feature type="signal peptide" evidence="7">
    <location>
        <begin position="1"/>
        <end position="24"/>
    </location>
</feature>
<keyword evidence="9" id="KW-1185">Reference proteome</keyword>
<feature type="chain" id="PRO_5027048897" description="Major facilitator superfamily (MFS) profile domain-containing protein" evidence="7">
    <location>
        <begin position="25"/>
        <end position="108"/>
    </location>
</feature>
<evidence type="ECO:0000256" key="4">
    <source>
        <dbReference type="ARBA" id="ARBA00022989"/>
    </source>
</evidence>
<evidence type="ECO:0000256" key="3">
    <source>
        <dbReference type="ARBA" id="ARBA00022692"/>
    </source>
</evidence>
<proteinExistence type="predicted"/>
<feature type="transmembrane region" description="Helical" evidence="6">
    <location>
        <begin position="61"/>
        <end position="80"/>
    </location>
</feature>
<keyword evidence="2" id="KW-0813">Transport</keyword>
<dbReference type="OrthoDB" id="4139357at2759"/>
<keyword evidence="5 6" id="KW-0472">Membrane</keyword>
<accession>A0A6J5WTY7</accession>
<evidence type="ECO:0000256" key="6">
    <source>
        <dbReference type="SAM" id="Phobius"/>
    </source>
</evidence>
<dbReference type="Pfam" id="PF00083">
    <property type="entry name" value="Sugar_tr"/>
    <property type="match status" value="1"/>
</dbReference>